<dbReference type="RefSeq" id="WP_154172284.1">
    <property type="nucleotide sequence ID" value="NZ_WJXZ01000001.1"/>
</dbReference>
<dbReference type="AlphaFoldDB" id="A0A7K0EDM7"/>
<name>A0A7K0EDM7_9BACT</name>
<reference evidence="2 3" key="1">
    <citation type="journal article" date="2018" name="Antonie Van Leeuwenhoek">
        <title>Larkinella terrae sp. nov., isolated from soil on Jeju Island, South Korea.</title>
        <authorList>
            <person name="Ten L.N."/>
            <person name="Jeon J."/>
            <person name="Park S.J."/>
            <person name="Park S."/>
            <person name="Lee S.Y."/>
            <person name="Kim M.K."/>
            <person name="Jung H.Y."/>
        </authorList>
    </citation>
    <scope>NUCLEOTIDE SEQUENCE [LARGE SCALE GENOMIC DNA]</scope>
    <source>
        <strain evidence="2 3">KCTC 52001</strain>
    </source>
</reference>
<dbReference type="OrthoDB" id="112777at2"/>
<gene>
    <name evidence="2" type="ORF">GJJ30_01115</name>
</gene>
<dbReference type="EMBL" id="WJXZ01000001">
    <property type="protein sequence ID" value="MRS59875.1"/>
    <property type="molecule type" value="Genomic_DNA"/>
</dbReference>
<dbReference type="InterPro" id="IPR036291">
    <property type="entry name" value="NAD(P)-bd_dom_sf"/>
</dbReference>
<comment type="caution">
    <text evidence="2">The sequence shown here is derived from an EMBL/GenBank/DDBJ whole genome shotgun (WGS) entry which is preliminary data.</text>
</comment>
<keyword evidence="3" id="KW-1185">Reference proteome</keyword>
<organism evidence="2 3">
    <name type="scientific">Larkinella terrae</name>
    <dbReference type="NCBI Taxonomy" id="2025311"/>
    <lineage>
        <taxon>Bacteria</taxon>
        <taxon>Pseudomonadati</taxon>
        <taxon>Bacteroidota</taxon>
        <taxon>Cytophagia</taxon>
        <taxon>Cytophagales</taxon>
        <taxon>Spirosomataceae</taxon>
        <taxon>Larkinella</taxon>
    </lineage>
</organism>
<accession>A0A7K0EDM7</accession>
<dbReference type="Pfam" id="PF05368">
    <property type="entry name" value="NmrA"/>
    <property type="match status" value="1"/>
</dbReference>
<evidence type="ECO:0000313" key="3">
    <source>
        <dbReference type="Proteomes" id="UP000441754"/>
    </source>
</evidence>
<feature type="domain" description="NmrA-like" evidence="1">
    <location>
        <begin position="4"/>
        <end position="256"/>
    </location>
</feature>
<dbReference type="Gene3D" id="3.90.25.10">
    <property type="entry name" value="UDP-galactose 4-epimerase, domain 1"/>
    <property type="match status" value="1"/>
</dbReference>
<evidence type="ECO:0000313" key="2">
    <source>
        <dbReference type="EMBL" id="MRS59875.1"/>
    </source>
</evidence>
<sequence length="286" mass="30736">MYIILGATGHIGSVVAQTLLDGSQPVTVVIRNEQKAAQWQQKGASVAVADVNDVDQLRAVFQQGNRLFLLNPPAPPSTDTDRQERQSVHAILAAIDGSGIEKIVAESTYGAQPGDHIGDLGVLYELEEGLARTGIPTSLIRAAYYMSNWDSALATARQEGKVHTLYPPDFVLPMVASQDIGKVGARLLMEPIETTGLQYVEGPERYSSADVARAFGNALGKTVEVVETPREAWKESLQAMGFSPEAAESMAAMTALTLEGPELPLTPIRGRMTLTDYVTALVEKSE</sequence>
<dbReference type="InterPro" id="IPR051604">
    <property type="entry name" value="Ergot_Alk_Oxidoreductase"/>
</dbReference>
<dbReference type="Gene3D" id="3.40.50.720">
    <property type="entry name" value="NAD(P)-binding Rossmann-like Domain"/>
    <property type="match status" value="1"/>
</dbReference>
<evidence type="ECO:0000259" key="1">
    <source>
        <dbReference type="Pfam" id="PF05368"/>
    </source>
</evidence>
<dbReference type="InterPro" id="IPR008030">
    <property type="entry name" value="NmrA-like"/>
</dbReference>
<protein>
    <submittedName>
        <fullName evidence="2">NAD(P)H-binding protein</fullName>
    </submittedName>
</protein>
<dbReference type="PANTHER" id="PTHR43162:SF1">
    <property type="entry name" value="PRESTALK A DIFFERENTIATION PROTEIN A"/>
    <property type="match status" value="1"/>
</dbReference>
<dbReference type="PANTHER" id="PTHR43162">
    <property type="match status" value="1"/>
</dbReference>
<dbReference type="SUPFAM" id="SSF51735">
    <property type="entry name" value="NAD(P)-binding Rossmann-fold domains"/>
    <property type="match status" value="1"/>
</dbReference>
<dbReference type="Proteomes" id="UP000441754">
    <property type="component" value="Unassembled WGS sequence"/>
</dbReference>
<proteinExistence type="predicted"/>